<sequence>MTAYFLVNHQDYFATGFIVNNGTAYIDTGAGLDVAVTVKADSSADAKAELYRQVFTHPAAGSEPATLTESEHVQLTQKLDEGFTLTSTDGLESC</sequence>
<accession>A0A0R2LUQ9</accession>
<keyword evidence="2" id="KW-1185">Reference proteome</keyword>
<evidence type="ECO:0000313" key="2">
    <source>
        <dbReference type="Proteomes" id="UP000051906"/>
    </source>
</evidence>
<dbReference type="Proteomes" id="UP000051906">
    <property type="component" value="Unassembled WGS sequence"/>
</dbReference>
<protein>
    <submittedName>
        <fullName evidence="1">Uncharacterized protein</fullName>
    </submittedName>
</protein>
<dbReference type="PATRIC" id="fig|616990.3.peg.1881"/>
<dbReference type="EMBL" id="JQCA01000004">
    <property type="protein sequence ID" value="KRO05508.1"/>
    <property type="molecule type" value="Genomic_DNA"/>
</dbReference>
<gene>
    <name evidence="1" type="ORF">IV54_GL001772</name>
</gene>
<dbReference type="OrthoDB" id="2326565at2"/>
<dbReference type="AlphaFoldDB" id="A0A0R2LUQ9"/>
<reference evidence="1 2" key="1">
    <citation type="journal article" date="2015" name="Genome Announc.">
        <title>Expanding the biotechnology potential of lactobacilli through comparative genomics of 213 strains and associated genera.</title>
        <authorList>
            <person name="Sun Z."/>
            <person name="Harris H.M."/>
            <person name="McCann A."/>
            <person name="Guo C."/>
            <person name="Argimon S."/>
            <person name="Zhang W."/>
            <person name="Yang X."/>
            <person name="Jeffery I.B."/>
            <person name="Cooney J.C."/>
            <person name="Kagawa T.F."/>
            <person name="Liu W."/>
            <person name="Song Y."/>
            <person name="Salvetti E."/>
            <person name="Wrobel A."/>
            <person name="Rasinkangas P."/>
            <person name="Parkhill J."/>
            <person name="Rea M.C."/>
            <person name="O'Sullivan O."/>
            <person name="Ritari J."/>
            <person name="Douillard F.P."/>
            <person name="Paul Ross R."/>
            <person name="Yang R."/>
            <person name="Briner A.E."/>
            <person name="Felis G.E."/>
            <person name="de Vos W.M."/>
            <person name="Barrangou R."/>
            <person name="Klaenhammer T.R."/>
            <person name="Caufield P.W."/>
            <person name="Cui Y."/>
            <person name="Zhang H."/>
            <person name="O'Toole P.W."/>
        </authorList>
    </citation>
    <scope>NUCLEOTIDE SEQUENCE [LARGE SCALE GENOMIC DNA]</scope>
    <source>
        <strain evidence="1 2">DSM 22467</strain>
    </source>
</reference>
<dbReference type="RefSeq" id="WP_057877436.1">
    <property type="nucleotide sequence ID" value="NZ_JQCA01000004.1"/>
</dbReference>
<name>A0A0R2LUQ9_9LACO</name>
<evidence type="ECO:0000313" key="1">
    <source>
        <dbReference type="EMBL" id="KRO05508.1"/>
    </source>
</evidence>
<comment type="caution">
    <text evidence="1">The sequence shown here is derived from an EMBL/GenBank/DDBJ whole genome shotgun (WGS) entry which is preliminary data.</text>
</comment>
<proteinExistence type="predicted"/>
<organism evidence="1 2">
    <name type="scientific">Levilactobacillus paucivorans</name>
    <dbReference type="NCBI Taxonomy" id="616990"/>
    <lineage>
        <taxon>Bacteria</taxon>
        <taxon>Bacillati</taxon>
        <taxon>Bacillota</taxon>
        <taxon>Bacilli</taxon>
        <taxon>Lactobacillales</taxon>
        <taxon>Lactobacillaceae</taxon>
        <taxon>Levilactobacillus</taxon>
    </lineage>
</organism>